<sequence length="38" mass="4342">LFQKKLSVKEAQFMVREVTDNEIKEAMFQIDGNKAPGT</sequence>
<gene>
    <name evidence="1" type="ORF">Tci_930222</name>
</gene>
<dbReference type="EMBL" id="BKCJ011850625">
    <property type="protein sequence ID" value="GFD58253.1"/>
    <property type="molecule type" value="Genomic_DNA"/>
</dbReference>
<reference evidence="1" key="1">
    <citation type="journal article" date="2019" name="Sci. Rep.">
        <title>Draft genome of Tanacetum cinerariifolium, the natural source of mosquito coil.</title>
        <authorList>
            <person name="Yamashiro T."/>
            <person name="Shiraishi A."/>
            <person name="Satake H."/>
            <person name="Nakayama K."/>
        </authorList>
    </citation>
    <scope>NUCLEOTIDE SEQUENCE</scope>
</reference>
<keyword evidence="1" id="KW-0808">Transferase</keyword>
<accession>A0A699XGH1</accession>
<feature type="non-terminal residue" evidence="1">
    <location>
        <position position="1"/>
    </location>
</feature>
<proteinExistence type="predicted"/>
<name>A0A699XGH1_TANCI</name>
<keyword evidence="1" id="KW-0695">RNA-directed DNA polymerase</keyword>
<dbReference type="AlphaFoldDB" id="A0A699XGH1"/>
<organism evidence="1">
    <name type="scientific">Tanacetum cinerariifolium</name>
    <name type="common">Dalmatian daisy</name>
    <name type="synonym">Chrysanthemum cinerariifolium</name>
    <dbReference type="NCBI Taxonomy" id="118510"/>
    <lineage>
        <taxon>Eukaryota</taxon>
        <taxon>Viridiplantae</taxon>
        <taxon>Streptophyta</taxon>
        <taxon>Embryophyta</taxon>
        <taxon>Tracheophyta</taxon>
        <taxon>Spermatophyta</taxon>
        <taxon>Magnoliopsida</taxon>
        <taxon>eudicotyledons</taxon>
        <taxon>Gunneridae</taxon>
        <taxon>Pentapetalae</taxon>
        <taxon>asterids</taxon>
        <taxon>campanulids</taxon>
        <taxon>Asterales</taxon>
        <taxon>Asteraceae</taxon>
        <taxon>Asteroideae</taxon>
        <taxon>Anthemideae</taxon>
        <taxon>Anthemidinae</taxon>
        <taxon>Tanacetum</taxon>
    </lineage>
</organism>
<evidence type="ECO:0000313" key="1">
    <source>
        <dbReference type="EMBL" id="GFD58253.1"/>
    </source>
</evidence>
<protein>
    <submittedName>
        <fullName evidence="1">RNA-directed DNA polymerase, eukaryota, reverse transcriptase zinc-binding domain protein</fullName>
    </submittedName>
</protein>
<keyword evidence="1" id="KW-0548">Nucleotidyltransferase</keyword>
<dbReference type="GO" id="GO:0003964">
    <property type="term" value="F:RNA-directed DNA polymerase activity"/>
    <property type="evidence" value="ECO:0007669"/>
    <property type="project" value="UniProtKB-KW"/>
</dbReference>
<comment type="caution">
    <text evidence="1">The sequence shown here is derived from an EMBL/GenBank/DDBJ whole genome shotgun (WGS) entry which is preliminary data.</text>
</comment>